<dbReference type="EMBL" id="GGFM01010164">
    <property type="protein sequence ID" value="MBW30915.1"/>
    <property type="molecule type" value="Transcribed_RNA"/>
</dbReference>
<name>A0A2M3ZQZ0_9DIPT</name>
<protein>
    <submittedName>
        <fullName evidence="1">Putative secreted peptide</fullName>
    </submittedName>
</protein>
<organism evidence="1">
    <name type="scientific">Anopheles braziliensis</name>
    <dbReference type="NCBI Taxonomy" id="58242"/>
    <lineage>
        <taxon>Eukaryota</taxon>
        <taxon>Metazoa</taxon>
        <taxon>Ecdysozoa</taxon>
        <taxon>Arthropoda</taxon>
        <taxon>Hexapoda</taxon>
        <taxon>Insecta</taxon>
        <taxon>Pterygota</taxon>
        <taxon>Neoptera</taxon>
        <taxon>Endopterygota</taxon>
        <taxon>Diptera</taxon>
        <taxon>Nematocera</taxon>
        <taxon>Culicoidea</taxon>
        <taxon>Culicidae</taxon>
        <taxon>Anophelinae</taxon>
        <taxon>Anopheles</taxon>
    </lineage>
</organism>
<dbReference type="AlphaFoldDB" id="A0A2M3ZQZ0"/>
<reference evidence="1" key="1">
    <citation type="submission" date="2018-01" db="EMBL/GenBank/DDBJ databases">
        <title>An insight into the sialome of Amazonian anophelines.</title>
        <authorList>
            <person name="Ribeiro J.M."/>
            <person name="Scarpassa V."/>
            <person name="Calvo E."/>
        </authorList>
    </citation>
    <scope>NUCLEOTIDE SEQUENCE</scope>
    <source>
        <tissue evidence="1">Salivary glands</tissue>
    </source>
</reference>
<evidence type="ECO:0000313" key="1">
    <source>
        <dbReference type="EMBL" id="MBW30915.1"/>
    </source>
</evidence>
<accession>A0A2M3ZQZ0</accession>
<proteinExistence type="predicted"/>
<sequence>MVCPFMVLGRVFPLVVAFWRFPFLDAFWRLAFFAAFGGLARSKAPFPRSMMPGDGVGLYHRALARTHTLTGIFANK</sequence>